<keyword evidence="3" id="KW-1185">Reference proteome</keyword>
<evidence type="ECO:0000256" key="1">
    <source>
        <dbReference type="SAM" id="MobiDB-lite"/>
    </source>
</evidence>
<dbReference type="PIRSF" id="PIRSF011575">
    <property type="entry name" value="YabG"/>
    <property type="match status" value="1"/>
</dbReference>
<sequence length="301" mass="34119">MSIQVGDIVGRSSYQCDLLFRITNISEDQIAELAGEDMRLIADAPIDDLVVMSGDEQQERRKKIKEKEKSSYRLFRQDYQLLRHKMEYSATGGYDKDQSYFRLPGKVLHVDGDPYYLNKCLELYKKLNVPVFGIHMKETEMPEKVPALLEEVAPDILVITGHDAYIRSKGEKTDLQAYRHSKYFVRTVKDARKKNPNLDQLMIFAGACQSHFESLIRAGANFASSPSRVNIHALDPVYIVSKVSFSSFYDRINVWEVLRNTITGDDGLGGVETTGFLRTGMPLKDSENNSTNQSTNANTNV</sequence>
<dbReference type="NCBIfam" id="TIGR02855">
    <property type="entry name" value="spore_yabG"/>
    <property type="match status" value="1"/>
</dbReference>
<feature type="region of interest" description="Disordered" evidence="1">
    <location>
        <begin position="280"/>
        <end position="301"/>
    </location>
</feature>
<evidence type="ECO:0000313" key="2">
    <source>
        <dbReference type="EMBL" id="MCF6139582.1"/>
    </source>
</evidence>
<dbReference type="Proteomes" id="UP001649381">
    <property type="component" value="Unassembled WGS sequence"/>
</dbReference>
<reference evidence="2 3" key="1">
    <citation type="submission" date="2022-01" db="EMBL/GenBank/DDBJ databases">
        <title>Alkalihalobacillus sp. EGI L200015, a novel bacterium isolated from a salt lake sediment.</title>
        <authorList>
            <person name="Gao L."/>
            <person name="Fang B.-Z."/>
            <person name="Li W.-J."/>
        </authorList>
    </citation>
    <scope>NUCLEOTIDE SEQUENCE [LARGE SCALE GENOMIC DNA]</scope>
    <source>
        <strain evidence="2 3">KCTC 12718</strain>
    </source>
</reference>
<accession>A0ABS9H6T3</accession>
<gene>
    <name evidence="2" type="primary">yabG</name>
    <name evidence="2" type="ORF">L2716_17845</name>
</gene>
<protein>
    <submittedName>
        <fullName evidence="2">Sporulation peptidase YabG</fullName>
    </submittedName>
</protein>
<comment type="caution">
    <text evidence="2">The sequence shown here is derived from an EMBL/GenBank/DDBJ whole genome shotgun (WGS) entry which is preliminary data.</text>
</comment>
<dbReference type="EMBL" id="JAKIJS010000006">
    <property type="protein sequence ID" value="MCF6139582.1"/>
    <property type="molecule type" value="Genomic_DNA"/>
</dbReference>
<proteinExistence type="predicted"/>
<dbReference type="InterPro" id="IPR008764">
    <property type="entry name" value="Peptidase_U57"/>
</dbReference>
<dbReference type="Pfam" id="PF05582">
    <property type="entry name" value="Peptidase_U57"/>
    <property type="match status" value="1"/>
</dbReference>
<evidence type="ECO:0000313" key="3">
    <source>
        <dbReference type="Proteomes" id="UP001649381"/>
    </source>
</evidence>
<feature type="compositionally biased region" description="Low complexity" evidence="1">
    <location>
        <begin position="288"/>
        <end position="301"/>
    </location>
</feature>
<organism evidence="2 3">
    <name type="scientific">Pseudalkalibacillus berkeleyi</name>
    <dbReference type="NCBI Taxonomy" id="1069813"/>
    <lineage>
        <taxon>Bacteria</taxon>
        <taxon>Bacillati</taxon>
        <taxon>Bacillota</taxon>
        <taxon>Bacilli</taxon>
        <taxon>Bacillales</taxon>
        <taxon>Fictibacillaceae</taxon>
        <taxon>Pseudalkalibacillus</taxon>
    </lineage>
</organism>
<dbReference type="RefSeq" id="WP_236339047.1">
    <property type="nucleotide sequence ID" value="NZ_JAKIJS010000006.1"/>
</dbReference>
<name>A0ABS9H6T3_9BACL</name>